<evidence type="ECO:0000256" key="9">
    <source>
        <dbReference type="ARBA" id="ARBA00022884"/>
    </source>
</evidence>
<dbReference type="GO" id="GO:0090486">
    <property type="term" value="F:small RNA 2'-O-methyltransferase activity"/>
    <property type="evidence" value="ECO:0007669"/>
    <property type="project" value="UniProtKB-EC"/>
</dbReference>
<keyword evidence="8" id="KW-0460">Magnesium</keyword>
<comment type="cofactor">
    <cofactor evidence="1">
        <name>Mg(2+)</name>
        <dbReference type="ChEBI" id="CHEBI:18420"/>
    </cofactor>
</comment>
<comment type="similarity">
    <text evidence="2">Belongs to the methyltransferase superfamily. HEN1 family.</text>
</comment>
<keyword evidence="4" id="KW-0489">Methyltransferase</keyword>
<keyword evidence="6" id="KW-0949">S-adenosyl-L-methionine</keyword>
<evidence type="ECO:0000313" key="15">
    <source>
        <dbReference type="Proteomes" id="UP000322084"/>
    </source>
</evidence>
<dbReference type="GO" id="GO:0046872">
    <property type="term" value="F:metal ion binding"/>
    <property type="evidence" value="ECO:0007669"/>
    <property type="project" value="UniProtKB-KW"/>
</dbReference>
<evidence type="ECO:0000256" key="11">
    <source>
        <dbReference type="ARBA" id="ARBA00035025"/>
    </source>
</evidence>
<organism evidence="14 15">
    <name type="scientific">Iodidimonas gelatinilytica</name>
    <dbReference type="NCBI Taxonomy" id="1236966"/>
    <lineage>
        <taxon>Bacteria</taxon>
        <taxon>Pseudomonadati</taxon>
        <taxon>Pseudomonadota</taxon>
        <taxon>Alphaproteobacteria</taxon>
        <taxon>Iodidimonadales</taxon>
        <taxon>Iodidimonadaceae</taxon>
        <taxon>Iodidimonas</taxon>
    </lineage>
</organism>
<evidence type="ECO:0000256" key="1">
    <source>
        <dbReference type="ARBA" id="ARBA00001946"/>
    </source>
</evidence>
<dbReference type="Proteomes" id="UP000322084">
    <property type="component" value="Unassembled WGS sequence"/>
</dbReference>
<gene>
    <name evidence="14" type="ORF">JCM17844_24070</name>
</gene>
<evidence type="ECO:0000256" key="3">
    <source>
        <dbReference type="ARBA" id="ARBA00021330"/>
    </source>
</evidence>
<keyword evidence="7" id="KW-0479">Metal-binding</keyword>
<dbReference type="GO" id="GO:0003723">
    <property type="term" value="F:RNA binding"/>
    <property type="evidence" value="ECO:0007669"/>
    <property type="project" value="UniProtKB-KW"/>
</dbReference>
<keyword evidence="9" id="KW-0694">RNA-binding</keyword>
<dbReference type="CDD" id="cd02440">
    <property type="entry name" value="AdoMet_MTases"/>
    <property type="match status" value="1"/>
</dbReference>
<dbReference type="InterPro" id="IPR026610">
    <property type="entry name" value="Hen1"/>
</dbReference>
<evidence type="ECO:0000256" key="12">
    <source>
        <dbReference type="ARBA" id="ARBA00048418"/>
    </source>
</evidence>
<evidence type="ECO:0000256" key="10">
    <source>
        <dbReference type="ARBA" id="ARBA00023158"/>
    </source>
</evidence>
<evidence type="ECO:0000256" key="4">
    <source>
        <dbReference type="ARBA" id="ARBA00022603"/>
    </source>
</evidence>
<dbReference type="AlphaFoldDB" id="A0A5A7MS26"/>
<dbReference type="SUPFAM" id="SSF53335">
    <property type="entry name" value="S-adenosyl-L-methionine-dependent methyltransferases"/>
    <property type="match status" value="1"/>
</dbReference>
<comment type="caution">
    <text evidence="14">The sequence shown here is derived from an EMBL/GenBank/DDBJ whole genome shotgun (WGS) entry which is preliminary data.</text>
</comment>
<comment type="catalytic activity">
    <reaction evidence="12">
        <text>small RNA 3'-end nucleotide + S-adenosyl-L-methionine = small RNA 3'-end 2'-O-methylnucleotide + S-adenosyl-L-homocysteine + H(+)</text>
        <dbReference type="Rhea" id="RHEA:37887"/>
        <dbReference type="Rhea" id="RHEA-COMP:10415"/>
        <dbReference type="Rhea" id="RHEA-COMP:10416"/>
        <dbReference type="ChEBI" id="CHEBI:15378"/>
        <dbReference type="ChEBI" id="CHEBI:57856"/>
        <dbReference type="ChEBI" id="CHEBI:59789"/>
        <dbReference type="ChEBI" id="CHEBI:74896"/>
        <dbReference type="ChEBI" id="CHEBI:74898"/>
        <dbReference type="EC" id="2.1.1.386"/>
    </reaction>
</comment>
<evidence type="ECO:0000259" key="13">
    <source>
        <dbReference type="Pfam" id="PF08242"/>
    </source>
</evidence>
<keyword evidence="5" id="KW-0808">Transferase</keyword>
<evidence type="ECO:0000256" key="8">
    <source>
        <dbReference type="ARBA" id="ARBA00022842"/>
    </source>
</evidence>
<dbReference type="Gene3D" id="3.40.50.150">
    <property type="entry name" value="Vaccinia Virus protein VP39"/>
    <property type="match status" value="1"/>
</dbReference>
<dbReference type="GO" id="GO:0031047">
    <property type="term" value="P:regulatory ncRNA-mediated gene silencing"/>
    <property type="evidence" value="ECO:0007669"/>
    <property type="project" value="UniProtKB-KW"/>
</dbReference>
<dbReference type="PANTHER" id="PTHR21404">
    <property type="entry name" value="HEN1"/>
    <property type="match status" value="1"/>
</dbReference>
<dbReference type="EMBL" id="BKCL01000009">
    <property type="protein sequence ID" value="GEQ98770.1"/>
    <property type="molecule type" value="Genomic_DNA"/>
</dbReference>
<evidence type="ECO:0000256" key="6">
    <source>
        <dbReference type="ARBA" id="ARBA00022691"/>
    </source>
</evidence>
<dbReference type="GO" id="GO:0001510">
    <property type="term" value="P:RNA methylation"/>
    <property type="evidence" value="ECO:0007669"/>
    <property type="project" value="InterPro"/>
</dbReference>
<proteinExistence type="inferred from homology"/>
<dbReference type="InterPro" id="IPR029063">
    <property type="entry name" value="SAM-dependent_MTases_sf"/>
</dbReference>
<evidence type="ECO:0000256" key="7">
    <source>
        <dbReference type="ARBA" id="ARBA00022723"/>
    </source>
</evidence>
<evidence type="ECO:0000313" key="14">
    <source>
        <dbReference type="EMBL" id="GEQ98770.1"/>
    </source>
</evidence>
<name>A0A5A7MS26_9PROT</name>
<evidence type="ECO:0000256" key="2">
    <source>
        <dbReference type="ARBA" id="ARBA00009026"/>
    </source>
</evidence>
<accession>A0A5A7MS26</accession>
<dbReference type="InterPro" id="IPR013217">
    <property type="entry name" value="Methyltransf_12"/>
</dbReference>
<feature type="domain" description="Methyltransferase type 12" evidence="13">
    <location>
        <begin position="7"/>
        <end position="90"/>
    </location>
</feature>
<keyword evidence="10" id="KW-0943">RNA-mediated gene silencing</keyword>
<sequence length="181" mass="20149">MKPRSVMDLGCGDGALLLDLVKDRSIERIVGIDQSRAAIEALRHRLAAFDADLRERVTIRLGSMIEPQGHDRQIDLAVMCETIEHIAPSDLSRLEKAVFIQLMPATILISTPNREFNDLLGVPPHRFRHPDHRFEWDRAGFHAWASGVAKRRGYDVDVSDLGGAHPLLGGPSQMAVFRKAA</sequence>
<dbReference type="Pfam" id="PF08242">
    <property type="entry name" value="Methyltransf_12"/>
    <property type="match status" value="1"/>
</dbReference>
<reference evidence="14 15" key="1">
    <citation type="submission" date="2019-09" db="EMBL/GenBank/DDBJ databases">
        <title>NBRP : Genome information of microbial organism related human and environment.</title>
        <authorList>
            <person name="Hattori M."/>
            <person name="Oshima K."/>
            <person name="Inaba H."/>
            <person name="Suda W."/>
            <person name="Sakamoto M."/>
            <person name="Iino T."/>
            <person name="Kitahara M."/>
            <person name="Oshida Y."/>
            <person name="Iida T."/>
            <person name="Kudo T."/>
            <person name="Itoh T."/>
            <person name="Ohkuma M."/>
        </authorList>
    </citation>
    <scope>NUCLEOTIDE SEQUENCE [LARGE SCALE GENOMIC DNA]</scope>
    <source>
        <strain evidence="14 15">Hi-2</strain>
    </source>
</reference>
<evidence type="ECO:0000256" key="5">
    <source>
        <dbReference type="ARBA" id="ARBA00022679"/>
    </source>
</evidence>
<dbReference type="EC" id="2.1.1.386" evidence="11"/>
<dbReference type="PANTHER" id="PTHR21404:SF3">
    <property type="entry name" value="SMALL RNA 2'-O-METHYLTRANSFERASE"/>
    <property type="match status" value="1"/>
</dbReference>
<protein>
    <recommendedName>
        <fullName evidence="3">Small RNA 2'-O-methyltransferase</fullName>
        <ecNumber evidence="11">2.1.1.386</ecNumber>
    </recommendedName>
</protein>